<proteinExistence type="predicted"/>
<name>A0A8S1ETA6_9PELO</name>
<keyword evidence="3" id="KW-1185">Reference proteome</keyword>
<accession>A0A8S1ETA6</accession>
<evidence type="ECO:0000313" key="3">
    <source>
        <dbReference type="Proteomes" id="UP000494206"/>
    </source>
</evidence>
<evidence type="ECO:0000256" key="1">
    <source>
        <dbReference type="SAM" id="SignalP"/>
    </source>
</evidence>
<organism evidence="2 3">
    <name type="scientific">Caenorhabditis bovis</name>
    <dbReference type="NCBI Taxonomy" id="2654633"/>
    <lineage>
        <taxon>Eukaryota</taxon>
        <taxon>Metazoa</taxon>
        <taxon>Ecdysozoa</taxon>
        <taxon>Nematoda</taxon>
        <taxon>Chromadorea</taxon>
        <taxon>Rhabditida</taxon>
        <taxon>Rhabditina</taxon>
        <taxon>Rhabditomorpha</taxon>
        <taxon>Rhabditoidea</taxon>
        <taxon>Rhabditidae</taxon>
        <taxon>Peloderinae</taxon>
        <taxon>Caenorhabditis</taxon>
    </lineage>
</organism>
<feature type="chain" id="PRO_5035753364" description="SXP/RAL-2 family protein Ani s 5-like cation-binding domain-containing protein" evidence="1">
    <location>
        <begin position="18"/>
        <end position="202"/>
    </location>
</feature>
<gene>
    <name evidence="2" type="ORF">CBOVIS_LOCUS5738</name>
</gene>
<evidence type="ECO:0000313" key="2">
    <source>
        <dbReference type="EMBL" id="CAB3403235.1"/>
    </source>
</evidence>
<protein>
    <recommendedName>
        <fullName evidence="4">SXP/RAL-2 family protein Ani s 5-like cation-binding domain-containing protein</fullName>
    </recommendedName>
</protein>
<dbReference type="Proteomes" id="UP000494206">
    <property type="component" value="Unassembled WGS sequence"/>
</dbReference>
<sequence length="202" mass="21053">MRRQLLVLLLGFAIIDAALIPPIDATTKKPLKTTPTSDELTTATPPSIAGVVDVKTTTPAEKSAAVKSISSPVSTLARIAMFKLLLIGALATTLIDANRGMSKPGEPLATGLIPMLTDATNVPLDEKSIEVPLYDEADFKNVVASAHEIADNRNHPERIAGLGEHVDTPADQIAEILGTVAATTANAMLSAANDTDIEAAIV</sequence>
<evidence type="ECO:0008006" key="4">
    <source>
        <dbReference type="Google" id="ProtNLM"/>
    </source>
</evidence>
<dbReference type="EMBL" id="CADEPM010000003">
    <property type="protein sequence ID" value="CAB3403235.1"/>
    <property type="molecule type" value="Genomic_DNA"/>
</dbReference>
<keyword evidence="1" id="KW-0732">Signal</keyword>
<dbReference type="AlphaFoldDB" id="A0A8S1ETA6"/>
<comment type="caution">
    <text evidence="2">The sequence shown here is derived from an EMBL/GenBank/DDBJ whole genome shotgun (WGS) entry which is preliminary data.</text>
</comment>
<reference evidence="2 3" key="1">
    <citation type="submission" date="2020-04" db="EMBL/GenBank/DDBJ databases">
        <authorList>
            <person name="Laetsch R D."/>
            <person name="Stevens L."/>
            <person name="Kumar S."/>
            <person name="Blaxter L. M."/>
        </authorList>
    </citation>
    <scope>NUCLEOTIDE SEQUENCE [LARGE SCALE GENOMIC DNA]</scope>
</reference>
<feature type="signal peptide" evidence="1">
    <location>
        <begin position="1"/>
        <end position="17"/>
    </location>
</feature>